<gene>
    <name evidence="2" type="ORF">CCE28_18510</name>
</gene>
<reference evidence="2 3" key="1">
    <citation type="submission" date="2017-06" db="EMBL/GenBank/DDBJ databases">
        <title>Draft genome sequence of anaerobic fermentative bacterium Anaeromicrobium sediminis DY2726D isolated from West Pacific Ocean sediments.</title>
        <authorList>
            <person name="Zeng X."/>
        </authorList>
    </citation>
    <scope>NUCLEOTIDE SEQUENCE [LARGE SCALE GENOMIC DNA]</scope>
    <source>
        <strain evidence="2 3">DY2726D</strain>
    </source>
</reference>
<protein>
    <recommendedName>
        <fullName evidence="1">Zinc-ribbon domain-containing protein</fullName>
    </recommendedName>
</protein>
<name>A0A267MFK5_9FIRM</name>
<dbReference type="OrthoDB" id="1696133at2"/>
<dbReference type="AlphaFoldDB" id="A0A267MFK5"/>
<comment type="caution">
    <text evidence="2">The sequence shown here is derived from an EMBL/GenBank/DDBJ whole genome shotgun (WGS) entry which is preliminary data.</text>
</comment>
<dbReference type="Proteomes" id="UP000216024">
    <property type="component" value="Unassembled WGS sequence"/>
</dbReference>
<feature type="domain" description="Zinc-ribbon" evidence="1">
    <location>
        <begin position="98"/>
        <end position="120"/>
    </location>
</feature>
<keyword evidence="3" id="KW-1185">Reference proteome</keyword>
<sequence length="187" mass="20961">MSIINKVKQGMIDSTKIIKDISFDVTEMTKLKMALSKDMASLDGLYYDLGKALYEDFKNNSIESLSEESICLLEEMKKIDSRIEESKSHIDELKGILKCPQCEFELEDHVNYCPNCGHPVKDTCACKDGGTCDGNCGCKQSHEKEDSLEESLPVEECPSLEEDQIEEDLEPCECVASPIESEEKDAE</sequence>
<dbReference type="InterPro" id="IPR026870">
    <property type="entry name" value="Zinc_ribbon_dom"/>
</dbReference>
<dbReference type="EMBL" id="NIBG01000024">
    <property type="protein sequence ID" value="PAB57655.1"/>
    <property type="molecule type" value="Genomic_DNA"/>
</dbReference>
<accession>A0A267MFK5</accession>
<dbReference type="Pfam" id="PF13240">
    <property type="entry name" value="Zn_Ribbon_1"/>
    <property type="match status" value="1"/>
</dbReference>
<dbReference type="RefSeq" id="WP_095135223.1">
    <property type="nucleotide sequence ID" value="NZ_NIBG01000024.1"/>
</dbReference>
<evidence type="ECO:0000313" key="3">
    <source>
        <dbReference type="Proteomes" id="UP000216024"/>
    </source>
</evidence>
<organism evidence="2 3">
    <name type="scientific">Anaeromicrobium sediminis</name>
    <dbReference type="NCBI Taxonomy" id="1478221"/>
    <lineage>
        <taxon>Bacteria</taxon>
        <taxon>Bacillati</taxon>
        <taxon>Bacillota</taxon>
        <taxon>Clostridia</taxon>
        <taxon>Peptostreptococcales</taxon>
        <taxon>Thermotaleaceae</taxon>
        <taxon>Anaeromicrobium</taxon>
    </lineage>
</organism>
<proteinExistence type="predicted"/>
<evidence type="ECO:0000259" key="1">
    <source>
        <dbReference type="Pfam" id="PF13240"/>
    </source>
</evidence>
<evidence type="ECO:0000313" key="2">
    <source>
        <dbReference type="EMBL" id="PAB57655.1"/>
    </source>
</evidence>